<dbReference type="AlphaFoldDB" id="A0AAW4HJY5"/>
<evidence type="ECO:0000313" key="1">
    <source>
        <dbReference type="EMBL" id="MBN8124842.1"/>
    </source>
</evidence>
<proteinExistence type="predicted"/>
<organism evidence="1 2">
    <name type="scientific">Vibrio vulnificus</name>
    <dbReference type="NCBI Taxonomy" id="672"/>
    <lineage>
        <taxon>Bacteria</taxon>
        <taxon>Pseudomonadati</taxon>
        <taxon>Pseudomonadota</taxon>
        <taxon>Gammaproteobacteria</taxon>
        <taxon>Vibrionales</taxon>
        <taxon>Vibrionaceae</taxon>
        <taxon>Vibrio</taxon>
    </lineage>
</organism>
<feature type="non-terminal residue" evidence="1">
    <location>
        <position position="1"/>
    </location>
</feature>
<dbReference type="EMBL" id="JAFKOQ010000303">
    <property type="protein sequence ID" value="MBN8124842.1"/>
    <property type="molecule type" value="Genomic_DNA"/>
</dbReference>
<dbReference type="PANTHER" id="PTHR34222:SF40">
    <property type="match status" value="1"/>
</dbReference>
<sequence>NALIRYWQQLDILEDIKWHCVDDNKQYKQILEKERIYKFLLGLNKELDEVRGRILSINPLPSVREVFSEVCREESRKKLMLG</sequence>
<name>A0AAW4HJY5_VIBVL</name>
<gene>
    <name evidence="1" type="ORF">J0J18_24430</name>
</gene>
<dbReference type="PANTHER" id="PTHR34222">
    <property type="entry name" value="GAG_PRE-INTEGRS DOMAIN-CONTAINING PROTEIN"/>
    <property type="match status" value="1"/>
</dbReference>
<evidence type="ECO:0000313" key="2">
    <source>
        <dbReference type="Proteomes" id="UP000664056"/>
    </source>
</evidence>
<comment type="caution">
    <text evidence="1">The sequence shown here is derived from an EMBL/GenBank/DDBJ whole genome shotgun (WGS) entry which is preliminary data.</text>
</comment>
<feature type="non-terminal residue" evidence="1">
    <location>
        <position position="82"/>
    </location>
</feature>
<accession>A0AAW4HJY5</accession>
<protein>
    <submittedName>
        <fullName evidence="1">Uncharacterized protein</fullName>
    </submittedName>
</protein>
<dbReference type="Proteomes" id="UP000664056">
    <property type="component" value="Unassembled WGS sequence"/>
</dbReference>
<reference evidence="1" key="1">
    <citation type="submission" date="2021-03" db="EMBL/GenBank/DDBJ databases">
        <title>Study of the foodborne Vibrio vulnificus isolates from China.</title>
        <authorList>
            <person name="Zheng Z."/>
            <person name="Ye L."/>
        </authorList>
    </citation>
    <scope>NUCLEOTIDE SEQUENCE</scope>
    <source>
        <strain evidence="1">Vv1582</strain>
    </source>
</reference>
<dbReference type="RefSeq" id="WP_206623345.1">
    <property type="nucleotide sequence ID" value="NZ_JAFKOQ010000303.1"/>
</dbReference>